<accession>A0A9D4D4H3</accession>
<reference evidence="2" key="2">
    <citation type="submission" date="2020-11" db="EMBL/GenBank/DDBJ databases">
        <authorList>
            <person name="McCartney M.A."/>
            <person name="Auch B."/>
            <person name="Kono T."/>
            <person name="Mallez S."/>
            <person name="Becker A."/>
            <person name="Gohl D.M."/>
            <person name="Silverstein K.A.T."/>
            <person name="Koren S."/>
            <person name="Bechman K.B."/>
            <person name="Herman A."/>
            <person name="Abrahante J.E."/>
            <person name="Garbe J."/>
        </authorList>
    </citation>
    <scope>NUCLEOTIDE SEQUENCE</scope>
    <source>
        <strain evidence="2">Duluth1</strain>
        <tissue evidence="2">Whole animal</tissue>
    </source>
</reference>
<comment type="caution">
    <text evidence="2">The sequence shown here is derived from an EMBL/GenBank/DDBJ whole genome shotgun (WGS) entry which is preliminary data.</text>
</comment>
<evidence type="ECO:0000313" key="2">
    <source>
        <dbReference type="EMBL" id="KAH3737999.1"/>
    </source>
</evidence>
<evidence type="ECO:0000256" key="1">
    <source>
        <dbReference type="SAM" id="MobiDB-lite"/>
    </source>
</evidence>
<dbReference type="AlphaFoldDB" id="A0A9D4D4H3"/>
<feature type="compositionally biased region" description="Basic residues" evidence="1">
    <location>
        <begin position="39"/>
        <end position="50"/>
    </location>
</feature>
<organism evidence="2 3">
    <name type="scientific">Dreissena polymorpha</name>
    <name type="common">Zebra mussel</name>
    <name type="synonym">Mytilus polymorpha</name>
    <dbReference type="NCBI Taxonomy" id="45954"/>
    <lineage>
        <taxon>Eukaryota</taxon>
        <taxon>Metazoa</taxon>
        <taxon>Spiralia</taxon>
        <taxon>Lophotrochozoa</taxon>
        <taxon>Mollusca</taxon>
        <taxon>Bivalvia</taxon>
        <taxon>Autobranchia</taxon>
        <taxon>Heteroconchia</taxon>
        <taxon>Euheterodonta</taxon>
        <taxon>Imparidentia</taxon>
        <taxon>Neoheterodontei</taxon>
        <taxon>Myida</taxon>
        <taxon>Dreissenoidea</taxon>
        <taxon>Dreissenidae</taxon>
        <taxon>Dreissena</taxon>
    </lineage>
</organism>
<reference evidence="2" key="1">
    <citation type="journal article" date="2019" name="bioRxiv">
        <title>The Genome of the Zebra Mussel, Dreissena polymorpha: A Resource for Invasive Species Research.</title>
        <authorList>
            <person name="McCartney M.A."/>
            <person name="Auch B."/>
            <person name="Kono T."/>
            <person name="Mallez S."/>
            <person name="Zhang Y."/>
            <person name="Obille A."/>
            <person name="Becker A."/>
            <person name="Abrahante J.E."/>
            <person name="Garbe J."/>
            <person name="Badalamenti J.P."/>
            <person name="Herman A."/>
            <person name="Mangelson H."/>
            <person name="Liachko I."/>
            <person name="Sullivan S."/>
            <person name="Sone E.D."/>
            <person name="Koren S."/>
            <person name="Silverstein K.A.T."/>
            <person name="Beckman K.B."/>
            <person name="Gohl D.M."/>
        </authorList>
    </citation>
    <scope>NUCLEOTIDE SEQUENCE</scope>
    <source>
        <strain evidence="2">Duluth1</strain>
        <tissue evidence="2">Whole animal</tissue>
    </source>
</reference>
<proteinExistence type="predicted"/>
<evidence type="ECO:0000313" key="3">
    <source>
        <dbReference type="Proteomes" id="UP000828390"/>
    </source>
</evidence>
<name>A0A9D4D4H3_DREPO</name>
<feature type="region of interest" description="Disordered" evidence="1">
    <location>
        <begin position="29"/>
        <end position="50"/>
    </location>
</feature>
<dbReference type="EMBL" id="JAIWYP010000011">
    <property type="protein sequence ID" value="KAH3737999.1"/>
    <property type="molecule type" value="Genomic_DNA"/>
</dbReference>
<keyword evidence="3" id="KW-1185">Reference proteome</keyword>
<gene>
    <name evidence="2" type="ORF">DPMN_044601</name>
</gene>
<dbReference type="Proteomes" id="UP000828390">
    <property type="component" value="Unassembled WGS sequence"/>
</dbReference>
<sequence length="50" mass="5975">MEMDIAELVDDAVEIAYFLRIKTPFFSSLSDSERERARRERSRARAARRR</sequence>
<protein>
    <submittedName>
        <fullName evidence="2">Uncharacterized protein</fullName>
    </submittedName>
</protein>